<keyword evidence="1 3" id="KW-0489">Methyltransferase</keyword>
<name>A0ABT3IGH6_9BACT</name>
<evidence type="ECO:0000313" key="3">
    <source>
        <dbReference type="EMBL" id="MCW3483072.1"/>
    </source>
</evidence>
<dbReference type="GO" id="GO:0032259">
    <property type="term" value="P:methylation"/>
    <property type="evidence" value="ECO:0007669"/>
    <property type="project" value="UniProtKB-KW"/>
</dbReference>
<sequence length="278" mass="31848">MTYKLKVPSTSRFILEYALDLYTTPLQQHYIDAIDFSETSRIAWELRQAYPTIPDAIYYRKLSIREMFREQLLLQPQQQVIILGAGLDPLSLYLLENYKNNIKHIFEVDNGYIFEKKAIYEELLPGQKSIHFIRCDLTDTQTLAVQLVENGYNAHLPTLIIFEGVIHFITNEEFINLMLLFKTNDQRNIVTMDYFLTTATVPPAFKTAHSHALTVLETYINGALNTNSRDNILALLAALGASGETVEPLNEIEYKTTGSNHVFHVPGEGMLEMVLFHI</sequence>
<keyword evidence="4" id="KW-1185">Reference proteome</keyword>
<dbReference type="Proteomes" id="UP001207742">
    <property type="component" value="Unassembled WGS sequence"/>
</dbReference>
<dbReference type="GO" id="GO:0008168">
    <property type="term" value="F:methyltransferase activity"/>
    <property type="evidence" value="ECO:0007669"/>
    <property type="project" value="UniProtKB-KW"/>
</dbReference>
<dbReference type="InterPro" id="IPR029063">
    <property type="entry name" value="SAM-dependent_MTases_sf"/>
</dbReference>
<gene>
    <name evidence="3" type="ORF">OL497_04170</name>
</gene>
<protein>
    <submittedName>
        <fullName evidence="3">Class I SAM-dependent methyltransferase</fullName>
    </submittedName>
</protein>
<dbReference type="Pfam" id="PF04072">
    <property type="entry name" value="LCM"/>
    <property type="match status" value="1"/>
</dbReference>
<evidence type="ECO:0000256" key="2">
    <source>
        <dbReference type="ARBA" id="ARBA00022679"/>
    </source>
</evidence>
<accession>A0ABT3IGH6</accession>
<evidence type="ECO:0000256" key="1">
    <source>
        <dbReference type="ARBA" id="ARBA00022603"/>
    </source>
</evidence>
<comment type="caution">
    <text evidence="3">The sequence shown here is derived from an EMBL/GenBank/DDBJ whole genome shotgun (WGS) entry which is preliminary data.</text>
</comment>
<dbReference type="InterPro" id="IPR007213">
    <property type="entry name" value="Ppm1/Ppm2/Tcmp"/>
</dbReference>
<organism evidence="3 4">
    <name type="scientific">Chitinophaga nivalis</name>
    <dbReference type="NCBI Taxonomy" id="2991709"/>
    <lineage>
        <taxon>Bacteria</taxon>
        <taxon>Pseudomonadati</taxon>
        <taxon>Bacteroidota</taxon>
        <taxon>Chitinophagia</taxon>
        <taxon>Chitinophagales</taxon>
        <taxon>Chitinophagaceae</taxon>
        <taxon>Chitinophaga</taxon>
    </lineage>
</organism>
<dbReference type="EMBL" id="JAPDNS010000001">
    <property type="protein sequence ID" value="MCW3483072.1"/>
    <property type="molecule type" value="Genomic_DNA"/>
</dbReference>
<keyword evidence="2" id="KW-0808">Transferase</keyword>
<reference evidence="3 4" key="1">
    <citation type="submission" date="2022-10" db="EMBL/GenBank/DDBJ databases">
        <title>Chitinophaga nivalis PC15 sp. nov., isolated from Pyeongchang county, South Korea.</title>
        <authorList>
            <person name="Trinh H.N."/>
        </authorList>
    </citation>
    <scope>NUCLEOTIDE SEQUENCE [LARGE SCALE GENOMIC DNA]</scope>
    <source>
        <strain evidence="3 4">PC14</strain>
    </source>
</reference>
<proteinExistence type="predicted"/>
<dbReference type="Gene3D" id="3.40.50.150">
    <property type="entry name" value="Vaccinia Virus protein VP39"/>
    <property type="match status" value="1"/>
</dbReference>
<dbReference type="RefSeq" id="WP_264728035.1">
    <property type="nucleotide sequence ID" value="NZ_JAPDNR010000001.1"/>
</dbReference>
<dbReference type="SUPFAM" id="SSF53335">
    <property type="entry name" value="S-adenosyl-L-methionine-dependent methyltransferases"/>
    <property type="match status" value="1"/>
</dbReference>
<dbReference type="PANTHER" id="PTHR43619:SF2">
    <property type="entry name" value="S-ADENOSYL-L-METHIONINE-DEPENDENT METHYLTRANSFERASES SUPERFAMILY PROTEIN"/>
    <property type="match status" value="1"/>
</dbReference>
<dbReference type="PANTHER" id="PTHR43619">
    <property type="entry name" value="S-ADENOSYL-L-METHIONINE-DEPENDENT METHYLTRANSFERASE YKTD-RELATED"/>
    <property type="match status" value="1"/>
</dbReference>
<evidence type="ECO:0000313" key="4">
    <source>
        <dbReference type="Proteomes" id="UP001207742"/>
    </source>
</evidence>